<reference evidence="1 2" key="1">
    <citation type="submission" date="2019-01" db="EMBL/GenBank/DDBJ databases">
        <title>Spirosoma flava sp. nov., a propanil-degrading bacterium isolated from herbicide-contaminated soil.</title>
        <authorList>
            <person name="Zhang L."/>
            <person name="Jiang J.-D."/>
        </authorList>
    </citation>
    <scope>NUCLEOTIDE SEQUENCE [LARGE SCALE GENOMIC DNA]</scope>
    <source>
        <strain evidence="1 2">TY50</strain>
    </source>
</reference>
<dbReference type="EMBL" id="SBLB01000018">
    <property type="protein sequence ID" value="RYC66258.1"/>
    <property type="molecule type" value="Genomic_DNA"/>
</dbReference>
<accession>A0A4V1RVC2</accession>
<comment type="caution">
    <text evidence="1">The sequence shown here is derived from an EMBL/GenBank/DDBJ whole genome shotgun (WGS) entry which is preliminary data.</text>
</comment>
<protein>
    <recommendedName>
        <fullName evidence="3">Glycine-rich domain-containing protein-like</fullName>
    </recommendedName>
</protein>
<dbReference type="RefSeq" id="WP_129607027.1">
    <property type="nucleotide sequence ID" value="NZ_SBLB01000018.1"/>
</dbReference>
<proteinExistence type="predicted"/>
<gene>
    <name evidence="1" type="ORF">EQG79_30615</name>
</gene>
<evidence type="ECO:0000313" key="1">
    <source>
        <dbReference type="EMBL" id="RYC66258.1"/>
    </source>
</evidence>
<evidence type="ECO:0008006" key="3">
    <source>
        <dbReference type="Google" id="ProtNLM"/>
    </source>
</evidence>
<sequence>MQNQTTKEIWERLGALNLDPIKIKLMNPDEDEGEPLTRDKADEIELWYKRFLFLLAKYPEKNIVPTKSVDKFWHQHILDTRKYAHDCEKTFGYFIHHFPYFGMRGDEDMENLKKAFSDTIELYTIEFGESPLGMRTRCCCQDCHGRCMGDSGDDGGVSYEPLLGRPSFA</sequence>
<evidence type="ECO:0000313" key="2">
    <source>
        <dbReference type="Proteomes" id="UP000290407"/>
    </source>
</evidence>
<name>A0A4V1RVC2_9BACT</name>
<dbReference type="AlphaFoldDB" id="A0A4V1RVC2"/>
<dbReference type="Proteomes" id="UP000290407">
    <property type="component" value="Unassembled WGS sequence"/>
</dbReference>
<keyword evidence="2" id="KW-1185">Reference proteome</keyword>
<organism evidence="1 2">
    <name type="scientific">Spirosoma sordidisoli</name>
    <dbReference type="NCBI Taxonomy" id="2502893"/>
    <lineage>
        <taxon>Bacteria</taxon>
        <taxon>Pseudomonadati</taxon>
        <taxon>Bacteroidota</taxon>
        <taxon>Cytophagia</taxon>
        <taxon>Cytophagales</taxon>
        <taxon>Cytophagaceae</taxon>
        <taxon>Spirosoma</taxon>
    </lineage>
</organism>